<proteinExistence type="predicted"/>
<evidence type="ECO:0000313" key="1">
    <source>
        <dbReference type="EMBL" id="MPM66569.1"/>
    </source>
</evidence>
<sequence>MVIMWHLLSVLILLIIDANVVVFPLPVGPVTSISPLGSLDNSFTTGGIPNSFINGISRGIILRTIA</sequence>
<accession>A0A645BM61</accession>
<dbReference type="AlphaFoldDB" id="A0A645BM61"/>
<comment type="caution">
    <text evidence="1">The sequence shown here is derived from an EMBL/GenBank/DDBJ whole genome shotgun (WGS) entry which is preliminary data.</text>
</comment>
<dbReference type="EMBL" id="VSSQ01021165">
    <property type="protein sequence ID" value="MPM66569.1"/>
    <property type="molecule type" value="Genomic_DNA"/>
</dbReference>
<organism evidence="1">
    <name type="scientific">bioreactor metagenome</name>
    <dbReference type="NCBI Taxonomy" id="1076179"/>
    <lineage>
        <taxon>unclassified sequences</taxon>
        <taxon>metagenomes</taxon>
        <taxon>ecological metagenomes</taxon>
    </lineage>
</organism>
<gene>
    <name evidence="1" type="ORF">SDC9_113479</name>
</gene>
<name>A0A645BM61_9ZZZZ</name>
<reference evidence="1" key="1">
    <citation type="submission" date="2019-08" db="EMBL/GenBank/DDBJ databases">
        <authorList>
            <person name="Kucharzyk K."/>
            <person name="Murdoch R.W."/>
            <person name="Higgins S."/>
            <person name="Loffler F."/>
        </authorList>
    </citation>
    <scope>NUCLEOTIDE SEQUENCE</scope>
</reference>
<protein>
    <submittedName>
        <fullName evidence="1">Uncharacterized protein</fullName>
    </submittedName>
</protein>